<comment type="caution">
    <text evidence="5">The sequence shown here is derived from an EMBL/GenBank/DDBJ whole genome shotgun (WGS) entry which is preliminary data.</text>
</comment>
<dbReference type="PANTHER" id="PTHR42840:SF3">
    <property type="entry name" value="BINDING ROSSMANN FOLD OXIDOREDUCTASE, PUTATIVE (AFU_ORTHOLOGUE AFUA_2G10240)-RELATED"/>
    <property type="match status" value="1"/>
</dbReference>
<dbReference type="Gene3D" id="3.40.50.720">
    <property type="entry name" value="NAD(P)-binding Rossmann-like Domain"/>
    <property type="match status" value="1"/>
</dbReference>
<dbReference type="GO" id="GO:0000166">
    <property type="term" value="F:nucleotide binding"/>
    <property type="evidence" value="ECO:0007669"/>
    <property type="project" value="InterPro"/>
</dbReference>
<reference evidence="5 6" key="1">
    <citation type="submission" date="2020-08" db="EMBL/GenBank/DDBJ databases">
        <title>Genomic Encyclopedia of Type Strains, Phase IV (KMG-IV): sequencing the most valuable type-strain genomes for metagenomic binning, comparative biology and taxonomic classification.</title>
        <authorList>
            <person name="Goeker M."/>
        </authorList>
    </citation>
    <scope>NUCLEOTIDE SEQUENCE [LARGE SCALE GENOMIC DNA]</scope>
    <source>
        <strain evidence="5 6">DSM 17454</strain>
    </source>
</reference>
<dbReference type="Pfam" id="PF22725">
    <property type="entry name" value="GFO_IDH_MocA_C3"/>
    <property type="match status" value="1"/>
</dbReference>
<dbReference type="EMBL" id="JACHGI010000014">
    <property type="protein sequence ID" value="MBB6469133.1"/>
    <property type="molecule type" value="Genomic_DNA"/>
</dbReference>
<dbReference type="Pfam" id="PF01408">
    <property type="entry name" value="GFO_IDH_MocA"/>
    <property type="match status" value="1"/>
</dbReference>
<dbReference type="PANTHER" id="PTHR42840">
    <property type="entry name" value="NAD(P)-BINDING ROSSMANN-FOLD SUPERFAMILY PROTEIN-RELATED"/>
    <property type="match status" value="1"/>
</dbReference>
<accession>A0A8E2BEJ5</accession>
<dbReference type="InterPro" id="IPR055170">
    <property type="entry name" value="GFO_IDH_MocA-like_dom"/>
</dbReference>
<dbReference type="GO" id="GO:0050112">
    <property type="term" value="F:inositol 2-dehydrogenase (NAD+) activity"/>
    <property type="evidence" value="ECO:0007669"/>
    <property type="project" value="UniProtKB-EC"/>
</dbReference>
<evidence type="ECO:0000256" key="1">
    <source>
        <dbReference type="ARBA" id="ARBA00010928"/>
    </source>
</evidence>
<evidence type="ECO:0000313" key="5">
    <source>
        <dbReference type="EMBL" id="MBB6469133.1"/>
    </source>
</evidence>
<dbReference type="EC" id="1.1.1.18" evidence="5"/>
<proteinExistence type="inferred from homology"/>
<dbReference type="Gene3D" id="3.30.360.10">
    <property type="entry name" value="Dihydrodipicolinate Reductase, domain 2"/>
    <property type="match status" value="1"/>
</dbReference>
<feature type="domain" description="Gfo/Idh/MocA-like oxidoreductase N-terminal" evidence="3">
    <location>
        <begin position="4"/>
        <end position="115"/>
    </location>
</feature>
<dbReference type="SUPFAM" id="SSF51735">
    <property type="entry name" value="NAD(P)-binding Rossmann-fold domains"/>
    <property type="match status" value="1"/>
</dbReference>
<name>A0A8E2BEJ5_9HYPH</name>
<protein>
    <submittedName>
        <fullName evidence="5">Myo-inositol 2-dehydrogenase/D-chiro-inositol 1-dehydrogenase</fullName>
        <ecNumber evidence="5">1.1.1.18</ecNumber>
        <ecNumber evidence="5">1.1.1.369</ecNumber>
    </submittedName>
</protein>
<sequence length="332" mass="35665">MDVGIGVIGVGVMGGAHAGLFAGEVKNAVLVAAADRNREAASKAAGNGLIFSSGEDLIAHSSVEAILIASPDQSHFELVSACLEAGKPVLCEKPLAATASEAFELVSLETATGKDLIRVGFMRRFDPAYRALKKTLLDGDLGEPRILHNQHRNAAAPAWFSSDMALTNAAVHEFDISRWLLETEFTRGRIASSPKMGDLSAGDPILLTCETERGTIVSTEVFMNAGYGYDVRCEIVGSLGTASMAQPDLIRRRRDLAERGTFPDNWIPRFREAYRLQDQAWIDGLTHGLQNDVANAWDGFIATFVAEGFIRSLSAEAPVDLKAPARPTHLGS</sequence>
<evidence type="ECO:0000259" key="4">
    <source>
        <dbReference type="Pfam" id="PF22725"/>
    </source>
</evidence>
<evidence type="ECO:0000313" key="6">
    <source>
        <dbReference type="Proteomes" id="UP000532373"/>
    </source>
</evidence>
<evidence type="ECO:0000256" key="2">
    <source>
        <dbReference type="ARBA" id="ARBA00023002"/>
    </source>
</evidence>
<dbReference type="RefSeq" id="WP_184772244.1">
    <property type="nucleotide sequence ID" value="NZ_JACHGI010000014.1"/>
</dbReference>
<dbReference type="SUPFAM" id="SSF55347">
    <property type="entry name" value="Glyceraldehyde-3-phosphate dehydrogenase-like, C-terminal domain"/>
    <property type="match status" value="1"/>
</dbReference>
<comment type="similarity">
    <text evidence="1">Belongs to the Gfo/Idh/MocA family.</text>
</comment>
<gene>
    <name evidence="5" type="ORF">HNQ96_005022</name>
</gene>
<evidence type="ECO:0000259" key="3">
    <source>
        <dbReference type="Pfam" id="PF01408"/>
    </source>
</evidence>
<dbReference type="EC" id="1.1.1.369" evidence="5"/>
<dbReference type="Proteomes" id="UP000532373">
    <property type="component" value="Unassembled WGS sequence"/>
</dbReference>
<dbReference type="InterPro" id="IPR000683">
    <property type="entry name" value="Gfo/Idh/MocA-like_OxRdtase_N"/>
</dbReference>
<keyword evidence="2 5" id="KW-0560">Oxidoreductase</keyword>
<dbReference type="AlphaFoldDB" id="A0A8E2BEJ5"/>
<feature type="domain" description="GFO/IDH/MocA-like oxidoreductase" evidence="4">
    <location>
        <begin position="129"/>
        <end position="242"/>
    </location>
</feature>
<dbReference type="InterPro" id="IPR036291">
    <property type="entry name" value="NAD(P)-bd_dom_sf"/>
</dbReference>
<organism evidence="5 6">
    <name type="scientific">Aminobacter carboxidus</name>
    <dbReference type="NCBI Taxonomy" id="376165"/>
    <lineage>
        <taxon>Bacteria</taxon>
        <taxon>Pseudomonadati</taxon>
        <taxon>Pseudomonadota</taxon>
        <taxon>Alphaproteobacteria</taxon>
        <taxon>Hyphomicrobiales</taxon>
        <taxon>Phyllobacteriaceae</taxon>
        <taxon>Aminobacter</taxon>
    </lineage>
</organism>